<keyword evidence="1" id="KW-0812">Transmembrane</keyword>
<dbReference type="EMBL" id="NKCI01000226">
    <property type="protein sequence ID" value="RSL46994.1"/>
    <property type="molecule type" value="Genomic_DNA"/>
</dbReference>
<keyword evidence="3" id="KW-1185">Reference proteome</keyword>
<name>A0A428P1V7_9HYPO</name>
<feature type="transmembrane region" description="Helical" evidence="1">
    <location>
        <begin position="208"/>
        <end position="226"/>
    </location>
</feature>
<proteinExistence type="predicted"/>
<sequence length="293" mass="33152">MADQVSESLRQLIAALDIIFLFIYLAASYLPFIYNSWNYKKGMIIRRDLWIASAIFAISTIRMVGMLLFIIYYIRSGGGSRDGVYRVTLSLRVMLALTISPIDARVTRWAFKAFKACKLVRRTKEGQETGPQQPSTSTEPMARIPRCQQILAPVDPRGECILKRDGSSLHDCLIFLYWTVPFGILLGATVCAGLILSESRQHNRHWSYAVAIWLLPMTCLVINRCFSSSGRPSPTNPSLLRPDSWYSWMIGTMLAATIFLALYAFDCKLRRKAITDMADFWTQFAGVMFGWGG</sequence>
<keyword evidence="1" id="KW-1133">Transmembrane helix</keyword>
<comment type="caution">
    <text evidence="2">The sequence shown here is derived from an EMBL/GenBank/DDBJ whole genome shotgun (WGS) entry which is preliminary data.</text>
</comment>
<feature type="transmembrane region" description="Helical" evidence="1">
    <location>
        <begin position="12"/>
        <end position="37"/>
    </location>
</feature>
<dbReference type="OrthoDB" id="5066893at2759"/>
<feature type="transmembrane region" description="Helical" evidence="1">
    <location>
        <begin position="246"/>
        <end position="265"/>
    </location>
</feature>
<evidence type="ECO:0000313" key="2">
    <source>
        <dbReference type="EMBL" id="RSL46994.1"/>
    </source>
</evidence>
<accession>A0A428P1V7</accession>
<reference evidence="2 3" key="1">
    <citation type="submission" date="2017-06" db="EMBL/GenBank/DDBJ databases">
        <title>Comparative genomic analysis of Ambrosia Fusariam Clade fungi.</title>
        <authorList>
            <person name="Stajich J.E."/>
            <person name="Carrillo J."/>
            <person name="Kijimoto T."/>
            <person name="Eskalen A."/>
            <person name="O'Donnell K."/>
            <person name="Kasson M."/>
        </authorList>
    </citation>
    <scope>NUCLEOTIDE SEQUENCE [LARGE SCALE GENOMIC DNA]</scope>
    <source>
        <strain evidence="2 3">NRRL62584</strain>
    </source>
</reference>
<gene>
    <name evidence="2" type="ORF">CEP54_013618</name>
</gene>
<feature type="transmembrane region" description="Helical" evidence="1">
    <location>
        <begin position="49"/>
        <end position="74"/>
    </location>
</feature>
<evidence type="ECO:0000313" key="3">
    <source>
        <dbReference type="Proteomes" id="UP000288168"/>
    </source>
</evidence>
<organism evidence="2 3">
    <name type="scientific">Fusarium duplospermum</name>
    <dbReference type="NCBI Taxonomy" id="1325734"/>
    <lineage>
        <taxon>Eukaryota</taxon>
        <taxon>Fungi</taxon>
        <taxon>Dikarya</taxon>
        <taxon>Ascomycota</taxon>
        <taxon>Pezizomycotina</taxon>
        <taxon>Sordariomycetes</taxon>
        <taxon>Hypocreomycetidae</taxon>
        <taxon>Hypocreales</taxon>
        <taxon>Nectriaceae</taxon>
        <taxon>Fusarium</taxon>
        <taxon>Fusarium solani species complex</taxon>
    </lineage>
</organism>
<evidence type="ECO:0000256" key="1">
    <source>
        <dbReference type="SAM" id="Phobius"/>
    </source>
</evidence>
<feature type="transmembrane region" description="Helical" evidence="1">
    <location>
        <begin position="175"/>
        <end position="196"/>
    </location>
</feature>
<keyword evidence="1" id="KW-0472">Membrane</keyword>
<dbReference type="AlphaFoldDB" id="A0A428P1V7"/>
<dbReference type="Proteomes" id="UP000288168">
    <property type="component" value="Unassembled WGS sequence"/>
</dbReference>
<protein>
    <submittedName>
        <fullName evidence="2">Uncharacterized protein</fullName>
    </submittedName>
</protein>